<dbReference type="PANTHER" id="PTHR32322:SF2">
    <property type="entry name" value="EAMA DOMAIN-CONTAINING PROTEIN"/>
    <property type="match status" value="1"/>
</dbReference>
<feature type="transmembrane region" description="Helical" evidence="6">
    <location>
        <begin position="165"/>
        <end position="186"/>
    </location>
</feature>
<reference evidence="9" key="1">
    <citation type="submission" date="2019-07" db="EMBL/GenBank/DDBJ databases">
        <title>Shewanella sp. YLB-08 draft genomic sequence.</title>
        <authorList>
            <person name="Yu L."/>
        </authorList>
    </citation>
    <scope>NUCLEOTIDE SEQUENCE [LARGE SCALE GENOMIC DNA]</scope>
    <source>
        <strain evidence="9">JCM 20706</strain>
    </source>
</reference>
<feature type="transmembrane region" description="Helical" evidence="6">
    <location>
        <begin position="25"/>
        <end position="45"/>
    </location>
</feature>
<evidence type="ECO:0000256" key="4">
    <source>
        <dbReference type="ARBA" id="ARBA00022989"/>
    </source>
</evidence>
<evidence type="ECO:0000313" key="8">
    <source>
        <dbReference type="EMBL" id="TRY12695.1"/>
    </source>
</evidence>
<comment type="subcellular location">
    <subcellularLocation>
        <location evidence="1">Membrane</location>
        <topology evidence="1">Multi-pass membrane protein</topology>
    </subcellularLocation>
</comment>
<accession>A0A553JJS4</accession>
<dbReference type="InterPro" id="IPR037185">
    <property type="entry name" value="EmrE-like"/>
</dbReference>
<keyword evidence="9" id="KW-1185">Reference proteome</keyword>
<dbReference type="InterPro" id="IPR050638">
    <property type="entry name" value="AA-Vitamin_Transporters"/>
</dbReference>
<dbReference type="InterPro" id="IPR000620">
    <property type="entry name" value="EamA_dom"/>
</dbReference>
<evidence type="ECO:0000256" key="2">
    <source>
        <dbReference type="ARBA" id="ARBA00007362"/>
    </source>
</evidence>
<feature type="transmembrane region" description="Helical" evidence="6">
    <location>
        <begin position="83"/>
        <end position="102"/>
    </location>
</feature>
<sequence length="325" mass="34826">MAENAPKQSADNSVNHSGLSKMVPIAFLAVVLIWSTTPLGIVWSSESVHPTMAVLLRMLIALILGCLVLLITRIRLPLSKPALTLYAVSSIGIVGGMLLSYLSARYLASGTMSLIFGLSPLISGLLAQKILNEPKFGPMRSLSLVVAFIGLGIVCSSKVSLTSDSWIGLILILTAVSLFSLSGVLIKTVKINIHPIASTVGALIFSTPIFALAWVLFDGTLPIDSWDSRSLYAILYLGVFGSLIGFIAYFYILQNLKASTVALVTLITPVFAMMLGATLNNEVITSALILGAICVLFGLSLYQFGDKYLARLKTSRKQSLLNRDN</sequence>
<feature type="transmembrane region" description="Helical" evidence="6">
    <location>
        <begin position="198"/>
        <end position="217"/>
    </location>
</feature>
<dbReference type="AlphaFoldDB" id="A0A553JJS4"/>
<feature type="domain" description="EamA" evidence="7">
    <location>
        <begin position="25"/>
        <end position="154"/>
    </location>
</feature>
<comment type="caution">
    <text evidence="8">The sequence shown here is derived from an EMBL/GenBank/DDBJ whole genome shotgun (WGS) entry which is preliminary data.</text>
</comment>
<keyword evidence="5 6" id="KW-0472">Membrane</keyword>
<feature type="transmembrane region" description="Helical" evidence="6">
    <location>
        <begin position="51"/>
        <end position="71"/>
    </location>
</feature>
<feature type="transmembrane region" description="Helical" evidence="6">
    <location>
        <begin position="283"/>
        <end position="304"/>
    </location>
</feature>
<keyword evidence="3 6" id="KW-0812">Transmembrane</keyword>
<gene>
    <name evidence="8" type="ORF">FN961_19155</name>
</gene>
<dbReference type="Pfam" id="PF00892">
    <property type="entry name" value="EamA"/>
    <property type="match status" value="2"/>
</dbReference>
<dbReference type="SUPFAM" id="SSF103481">
    <property type="entry name" value="Multidrug resistance efflux transporter EmrE"/>
    <property type="match status" value="2"/>
</dbReference>
<dbReference type="PANTHER" id="PTHR32322">
    <property type="entry name" value="INNER MEMBRANE TRANSPORTER"/>
    <property type="match status" value="1"/>
</dbReference>
<dbReference type="EMBL" id="VKGK01000028">
    <property type="protein sequence ID" value="TRY12695.1"/>
    <property type="molecule type" value="Genomic_DNA"/>
</dbReference>
<feature type="transmembrane region" description="Helical" evidence="6">
    <location>
        <begin position="259"/>
        <end position="277"/>
    </location>
</feature>
<dbReference type="OrthoDB" id="9776210at2"/>
<comment type="similarity">
    <text evidence="2">Belongs to the EamA transporter family.</text>
</comment>
<dbReference type="GO" id="GO:0016020">
    <property type="term" value="C:membrane"/>
    <property type="evidence" value="ECO:0007669"/>
    <property type="project" value="UniProtKB-SubCell"/>
</dbReference>
<evidence type="ECO:0000256" key="3">
    <source>
        <dbReference type="ARBA" id="ARBA00022692"/>
    </source>
</evidence>
<evidence type="ECO:0000256" key="6">
    <source>
        <dbReference type="SAM" id="Phobius"/>
    </source>
</evidence>
<feature type="transmembrane region" description="Helical" evidence="6">
    <location>
        <begin position="229"/>
        <end position="252"/>
    </location>
</feature>
<protein>
    <submittedName>
        <fullName evidence="8">DMT family transporter</fullName>
    </submittedName>
</protein>
<feature type="transmembrane region" description="Helical" evidence="6">
    <location>
        <begin position="139"/>
        <end position="159"/>
    </location>
</feature>
<keyword evidence="4 6" id="KW-1133">Transmembrane helix</keyword>
<name>A0A553JJS4_SHEHA</name>
<evidence type="ECO:0000256" key="5">
    <source>
        <dbReference type="ARBA" id="ARBA00023136"/>
    </source>
</evidence>
<evidence type="ECO:0000256" key="1">
    <source>
        <dbReference type="ARBA" id="ARBA00004141"/>
    </source>
</evidence>
<organism evidence="8 9">
    <name type="scientific">Shewanella hanedai</name>
    <name type="common">Alteromonas hanedai</name>
    <dbReference type="NCBI Taxonomy" id="25"/>
    <lineage>
        <taxon>Bacteria</taxon>
        <taxon>Pseudomonadati</taxon>
        <taxon>Pseudomonadota</taxon>
        <taxon>Gammaproteobacteria</taxon>
        <taxon>Alteromonadales</taxon>
        <taxon>Shewanellaceae</taxon>
        <taxon>Shewanella</taxon>
    </lineage>
</organism>
<proteinExistence type="inferred from homology"/>
<evidence type="ECO:0000259" key="7">
    <source>
        <dbReference type="Pfam" id="PF00892"/>
    </source>
</evidence>
<feature type="domain" description="EamA" evidence="7">
    <location>
        <begin position="167"/>
        <end position="301"/>
    </location>
</feature>
<dbReference type="Proteomes" id="UP000318126">
    <property type="component" value="Unassembled WGS sequence"/>
</dbReference>
<evidence type="ECO:0000313" key="9">
    <source>
        <dbReference type="Proteomes" id="UP000318126"/>
    </source>
</evidence>
<dbReference type="RefSeq" id="WP_144041787.1">
    <property type="nucleotide sequence ID" value="NZ_BMPL01000027.1"/>
</dbReference>